<reference evidence="2 3" key="1">
    <citation type="journal article" date="2023" name="Nucleic Acids Res.">
        <title>The hologenome of Daphnia magna reveals possible DNA methylation and microbiome-mediated evolution of the host genome.</title>
        <authorList>
            <person name="Chaturvedi A."/>
            <person name="Li X."/>
            <person name="Dhandapani V."/>
            <person name="Marshall H."/>
            <person name="Kissane S."/>
            <person name="Cuenca-Cambronero M."/>
            <person name="Asole G."/>
            <person name="Calvet F."/>
            <person name="Ruiz-Romero M."/>
            <person name="Marangio P."/>
            <person name="Guigo R."/>
            <person name="Rago D."/>
            <person name="Mirbahai L."/>
            <person name="Eastwood N."/>
            <person name="Colbourne J.K."/>
            <person name="Zhou J."/>
            <person name="Mallon E."/>
            <person name="Orsini L."/>
        </authorList>
    </citation>
    <scope>NUCLEOTIDE SEQUENCE [LARGE SCALE GENOMIC DNA]</scope>
    <source>
        <strain evidence="2">LRV0_1</strain>
    </source>
</reference>
<feature type="signal peptide" evidence="1">
    <location>
        <begin position="1"/>
        <end position="21"/>
    </location>
</feature>
<evidence type="ECO:0000256" key="1">
    <source>
        <dbReference type="SAM" id="SignalP"/>
    </source>
</evidence>
<accession>A0ABR0ANN7</accession>
<organism evidence="2 3">
    <name type="scientific">Daphnia magna</name>
    <dbReference type="NCBI Taxonomy" id="35525"/>
    <lineage>
        <taxon>Eukaryota</taxon>
        <taxon>Metazoa</taxon>
        <taxon>Ecdysozoa</taxon>
        <taxon>Arthropoda</taxon>
        <taxon>Crustacea</taxon>
        <taxon>Branchiopoda</taxon>
        <taxon>Diplostraca</taxon>
        <taxon>Cladocera</taxon>
        <taxon>Anomopoda</taxon>
        <taxon>Daphniidae</taxon>
        <taxon>Daphnia</taxon>
    </lineage>
</organism>
<comment type="caution">
    <text evidence="2">The sequence shown here is derived from an EMBL/GenBank/DDBJ whole genome shotgun (WGS) entry which is preliminary data.</text>
</comment>
<keyword evidence="3" id="KW-1185">Reference proteome</keyword>
<sequence length="221" mass="24117">MAFYLLNVLIFIIAYLSFVRPAAVHDNIARPWLQASKTVTATVVTTTTKSTFLACATLIEPLATTACNRKKQLWGVFYTLVHDDTEQFHPVNPTHVLKVEPSVLPENYLFFPMGEFVYPSVQSSLNGGPIESPTRIADPFLFSTFISSLFSNLFPGTSATVYTSTVTSTEFTATSTYTLSAVSCIPVDLITCPSTPDAPITDVTEDIITEDPVTDGLITLT</sequence>
<evidence type="ECO:0000313" key="3">
    <source>
        <dbReference type="Proteomes" id="UP001234178"/>
    </source>
</evidence>
<gene>
    <name evidence="2" type="ORF">OUZ56_015765</name>
</gene>
<feature type="chain" id="PRO_5046501915" evidence="1">
    <location>
        <begin position="22"/>
        <end position="221"/>
    </location>
</feature>
<keyword evidence="1" id="KW-0732">Signal</keyword>
<proteinExistence type="predicted"/>
<dbReference type="EMBL" id="JAOYFB010000038">
    <property type="protein sequence ID" value="KAK4026739.1"/>
    <property type="molecule type" value="Genomic_DNA"/>
</dbReference>
<name>A0ABR0ANN7_9CRUS</name>
<dbReference type="Proteomes" id="UP001234178">
    <property type="component" value="Unassembled WGS sequence"/>
</dbReference>
<evidence type="ECO:0000313" key="2">
    <source>
        <dbReference type="EMBL" id="KAK4026739.1"/>
    </source>
</evidence>
<protein>
    <submittedName>
        <fullName evidence="2">Uncharacterized protein</fullName>
    </submittedName>
</protein>